<gene>
    <name evidence="3" type="ORF">NEMBOFW57_002937</name>
</gene>
<feature type="compositionally biased region" description="Basic and acidic residues" evidence="1">
    <location>
        <begin position="175"/>
        <end position="184"/>
    </location>
</feature>
<feature type="signal peptide" evidence="2">
    <location>
        <begin position="1"/>
        <end position="26"/>
    </location>
</feature>
<keyword evidence="2" id="KW-0732">Signal</keyword>
<accession>A0AAD4I276</accession>
<name>A0AAD4I276_9PEZI</name>
<dbReference type="Proteomes" id="UP001197093">
    <property type="component" value="Unassembled WGS sequence"/>
</dbReference>
<reference evidence="3" key="1">
    <citation type="submission" date="2023-02" db="EMBL/GenBank/DDBJ databases">
        <authorList>
            <person name="Palmer J.M."/>
        </authorList>
    </citation>
    <scope>NUCLEOTIDE SEQUENCE</scope>
    <source>
        <strain evidence="3">FW57</strain>
    </source>
</reference>
<comment type="caution">
    <text evidence="3">The sequence shown here is derived from an EMBL/GenBank/DDBJ whole genome shotgun (WGS) entry which is preliminary data.</text>
</comment>
<feature type="compositionally biased region" description="Acidic residues" evidence="1">
    <location>
        <begin position="154"/>
        <end position="174"/>
    </location>
</feature>
<feature type="region of interest" description="Disordered" evidence="1">
    <location>
        <begin position="146"/>
        <end position="192"/>
    </location>
</feature>
<evidence type="ECO:0000256" key="2">
    <source>
        <dbReference type="SAM" id="SignalP"/>
    </source>
</evidence>
<evidence type="ECO:0000256" key="1">
    <source>
        <dbReference type="SAM" id="MobiDB-lite"/>
    </source>
</evidence>
<dbReference type="AlphaFoldDB" id="A0AAD4I276"/>
<evidence type="ECO:0000313" key="4">
    <source>
        <dbReference type="Proteomes" id="UP001197093"/>
    </source>
</evidence>
<feature type="chain" id="PRO_5042066732" evidence="2">
    <location>
        <begin position="27"/>
        <end position="192"/>
    </location>
</feature>
<keyword evidence="4" id="KW-1185">Reference proteome</keyword>
<sequence length="192" mass="20800">MTPLLTTLCHWLLLAWMAALPVHVHAQNPPQTCTFHLSADNSSLNQLQGGQVIGIQNPGTSGDHEGSLFRLQGGALYDPFSRGSPSTVLVCDLVPPVRPDPVFAIDEYGHLVYNGSQDKFWACPVEISGKEKEGTTESGWNYYLALPEGMAADPDQDGEGDDEDDEWDDDWDGGEDGRRDEKGGAEGVVGGW</sequence>
<proteinExistence type="predicted"/>
<evidence type="ECO:0000313" key="3">
    <source>
        <dbReference type="EMBL" id="KAG7292892.1"/>
    </source>
</evidence>
<protein>
    <submittedName>
        <fullName evidence="3">Uncharacterized protein</fullName>
    </submittedName>
</protein>
<dbReference type="EMBL" id="JAHCVI010000001">
    <property type="protein sequence ID" value="KAG7292892.1"/>
    <property type="molecule type" value="Genomic_DNA"/>
</dbReference>
<organism evidence="3 4">
    <name type="scientific">Staphylotrichum longicolle</name>
    <dbReference type="NCBI Taxonomy" id="669026"/>
    <lineage>
        <taxon>Eukaryota</taxon>
        <taxon>Fungi</taxon>
        <taxon>Dikarya</taxon>
        <taxon>Ascomycota</taxon>
        <taxon>Pezizomycotina</taxon>
        <taxon>Sordariomycetes</taxon>
        <taxon>Sordariomycetidae</taxon>
        <taxon>Sordariales</taxon>
        <taxon>Chaetomiaceae</taxon>
        <taxon>Staphylotrichum</taxon>
    </lineage>
</organism>